<keyword evidence="2" id="KW-1003">Cell membrane</keyword>
<feature type="transmembrane region" description="Helical" evidence="9">
    <location>
        <begin position="145"/>
        <end position="165"/>
    </location>
</feature>
<dbReference type="InterPro" id="IPR016570">
    <property type="entry name" value="UCP010361"/>
</dbReference>
<comment type="similarity">
    <text evidence="7">Belongs to the glycosyltransferase 87 family.</text>
</comment>
<feature type="transmembrane region" description="Helical" evidence="9">
    <location>
        <begin position="354"/>
        <end position="376"/>
    </location>
</feature>
<feature type="transmembrane region" description="Helical" evidence="9">
    <location>
        <begin position="279"/>
        <end position="296"/>
    </location>
</feature>
<evidence type="ECO:0000256" key="8">
    <source>
        <dbReference type="SAM" id="MobiDB-lite"/>
    </source>
</evidence>
<feature type="transmembrane region" description="Helical" evidence="9">
    <location>
        <begin position="105"/>
        <end position="125"/>
    </location>
</feature>
<comment type="subcellular location">
    <subcellularLocation>
        <location evidence="1">Cell membrane</location>
        <topology evidence="1">Multi-pass membrane protein</topology>
    </subcellularLocation>
</comment>
<keyword evidence="3" id="KW-0808">Transferase</keyword>
<feature type="transmembrane region" description="Helical" evidence="9">
    <location>
        <begin position="302"/>
        <end position="320"/>
    </location>
</feature>
<keyword evidence="5 9" id="KW-1133">Transmembrane helix</keyword>
<sequence>MRLPLVVWALTRTALLLCVFGVVTLRGPDVTSDVSVIYQNWAETLRAGTFPQADVTWQYPPGAALPVLAPGLLPFLSYPAAFFVLVCAADAVVLGLLLRPSRARAGAWTWIAGVPLLGPTVYARYDLLVTALAVGALLAAARRPRLAGALVGLGALVKVWPALLLTGYRAGRSARRLWLAAGATAAGAAALLTLALPHGWDFLFAQRDRGLEVESVGALVFHVARHFGWSGHVSLHYGSMEFLGPGVGVVATASLLTTLAAFGWLLLWRTRAVRWGPSTPADAAFAAVLLFTVTSRVISPQYLVWLTGLAAACLALGSARQRTPARLVLAATAVTVLEFPLFFDAVVASTPGGIALLVLRNGLLLAAAGLACAELWRSTVPRSRDGGQGRATALTGIMPTGS</sequence>
<evidence type="ECO:0000256" key="6">
    <source>
        <dbReference type="ARBA" id="ARBA00023136"/>
    </source>
</evidence>
<dbReference type="Proteomes" id="UP000632289">
    <property type="component" value="Unassembled WGS sequence"/>
</dbReference>
<keyword evidence="4 9" id="KW-0812">Transmembrane</keyword>
<dbReference type="GO" id="GO:0016758">
    <property type="term" value="F:hexosyltransferase activity"/>
    <property type="evidence" value="ECO:0007669"/>
    <property type="project" value="InterPro"/>
</dbReference>
<feature type="transmembrane region" description="Helical" evidence="9">
    <location>
        <begin position="177"/>
        <end position="196"/>
    </location>
</feature>
<organism evidence="10 11">
    <name type="scientific">Streptomyces chumphonensis</name>
    <dbReference type="NCBI Taxonomy" id="1214925"/>
    <lineage>
        <taxon>Bacteria</taxon>
        <taxon>Bacillati</taxon>
        <taxon>Actinomycetota</taxon>
        <taxon>Actinomycetes</taxon>
        <taxon>Kitasatosporales</taxon>
        <taxon>Streptomycetaceae</taxon>
        <taxon>Streptomyces</taxon>
    </lineage>
</organism>
<evidence type="ECO:0000256" key="7">
    <source>
        <dbReference type="ARBA" id="ARBA00024033"/>
    </source>
</evidence>
<feature type="transmembrane region" description="Helical" evidence="9">
    <location>
        <begin position="242"/>
        <end position="267"/>
    </location>
</feature>
<evidence type="ECO:0000256" key="5">
    <source>
        <dbReference type="ARBA" id="ARBA00022989"/>
    </source>
</evidence>
<feature type="region of interest" description="Disordered" evidence="8">
    <location>
        <begin position="383"/>
        <end position="402"/>
    </location>
</feature>
<dbReference type="GO" id="GO:0005886">
    <property type="term" value="C:plasma membrane"/>
    <property type="evidence" value="ECO:0007669"/>
    <property type="project" value="UniProtKB-SubCell"/>
</dbReference>
<dbReference type="InterPro" id="IPR018584">
    <property type="entry name" value="GT87"/>
</dbReference>
<dbReference type="RefSeq" id="WP_191207592.1">
    <property type="nucleotide sequence ID" value="NZ_BAABKL010000039.1"/>
</dbReference>
<gene>
    <name evidence="10" type="ORF">IF129_01760</name>
</gene>
<protein>
    <submittedName>
        <fullName evidence="10">DUF2029 domain-containing protein</fullName>
    </submittedName>
</protein>
<dbReference type="Pfam" id="PF09594">
    <property type="entry name" value="GT87"/>
    <property type="match status" value="1"/>
</dbReference>
<dbReference type="PIRSF" id="PIRSF010361">
    <property type="entry name" value="UCP010361"/>
    <property type="match status" value="1"/>
</dbReference>
<evidence type="ECO:0000256" key="9">
    <source>
        <dbReference type="SAM" id="Phobius"/>
    </source>
</evidence>
<evidence type="ECO:0000256" key="4">
    <source>
        <dbReference type="ARBA" id="ARBA00022692"/>
    </source>
</evidence>
<name>A0A927IAW1_9ACTN</name>
<feature type="transmembrane region" description="Helical" evidence="9">
    <location>
        <begin position="327"/>
        <end position="348"/>
    </location>
</feature>
<evidence type="ECO:0000313" key="10">
    <source>
        <dbReference type="EMBL" id="MBD3930302.1"/>
    </source>
</evidence>
<evidence type="ECO:0000256" key="1">
    <source>
        <dbReference type="ARBA" id="ARBA00004651"/>
    </source>
</evidence>
<proteinExistence type="inferred from homology"/>
<dbReference type="AlphaFoldDB" id="A0A927IAW1"/>
<accession>A0A927IAW1</accession>
<evidence type="ECO:0000256" key="2">
    <source>
        <dbReference type="ARBA" id="ARBA00022475"/>
    </source>
</evidence>
<feature type="transmembrane region" description="Helical" evidence="9">
    <location>
        <begin position="75"/>
        <end position="98"/>
    </location>
</feature>
<keyword evidence="6 9" id="KW-0472">Membrane</keyword>
<dbReference type="EMBL" id="JACXYU010000001">
    <property type="protein sequence ID" value="MBD3930302.1"/>
    <property type="molecule type" value="Genomic_DNA"/>
</dbReference>
<evidence type="ECO:0000313" key="11">
    <source>
        <dbReference type="Proteomes" id="UP000632289"/>
    </source>
</evidence>
<evidence type="ECO:0000256" key="3">
    <source>
        <dbReference type="ARBA" id="ARBA00022679"/>
    </source>
</evidence>
<keyword evidence="11" id="KW-1185">Reference proteome</keyword>
<reference evidence="10" key="1">
    <citation type="submission" date="2020-09" db="EMBL/GenBank/DDBJ databases">
        <title>Secondary metabolite and genome analysis of marine Streptomyces chumphonensis KK1-2T.</title>
        <authorList>
            <person name="Phongsopitanun W."/>
            <person name="Kanchanasin P."/>
            <person name="Pittayakhajonwut P."/>
            <person name="Suwanborirux K."/>
            <person name="Tanasupawat S."/>
        </authorList>
    </citation>
    <scope>NUCLEOTIDE SEQUENCE</scope>
    <source>
        <strain evidence="10">KK1-2</strain>
    </source>
</reference>
<comment type="caution">
    <text evidence="10">The sequence shown here is derived from an EMBL/GenBank/DDBJ whole genome shotgun (WGS) entry which is preliminary data.</text>
</comment>